<evidence type="ECO:0000313" key="2">
    <source>
        <dbReference type="EMBL" id="MBJ3764072.1"/>
    </source>
</evidence>
<accession>A0A934MAW0</accession>
<dbReference type="GO" id="GO:0008195">
    <property type="term" value="F:phosphatidate phosphatase activity"/>
    <property type="evidence" value="ECO:0007669"/>
    <property type="project" value="InterPro"/>
</dbReference>
<name>A0A934MAW0_9RHOB</name>
<gene>
    <name evidence="2" type="ORF">ILP92_15080</name>
</gene>
<keyword evidence="3" id="KW-1185">Reference proteome</keyword>
<dbReference type="PANTHER" id="PTHR28208:SF3">
    <property type="entry name" value="PHOSPHATIDATE PHOSPHATASE APP1"/>
    <property type="match status" value="1"/>
</dbReference>
<dbReference type="AlphaFoldDB" id="A0A934MAW0"/>
<organism evidence="2 3">
    <name type="scientific">Palleronia pontilimi</name>
    <dbReference type="NCBI Taxonomy" id="1964209"/>
    <lineage>
        <taxon>Bacteria</taxon>
        <taxon>Pseudomonadati</taxon>
        <taxon>Pseudomonadota</taxon>
        <taxon>Alphaproteobacteria</taxon>
        <taxon>Rhodobacterales</taxon>
        <taxon>Roseobacteraceae</taxon>
        <taxon>Palleronia</taxon>
    </lineage>
</organism>
<dbReference type="Pfam" id="PF09949">
    <property type="entry name" value="APP1_cat"/>
    <property type="match status" value="1"/>
</dbReference>
<protein>
    <submittedName>
        <fullName evidence="2">DUF2183 domain-containing protein</fullName>
    </submittedName>
</protein>
<comment type="caution">
    <text evidence="2">The sequence shown here is derived from an EMBL/GenBank/DDBJ whole genome shotgun (WGS) entry which is preliminary data.</text>
</comment>
<sequence>MGLLHRTAIRAERWFDRVRPRKRPERPVLDAYRGYAQPGGVVLRGRVLASLRRTTPDPGQSRWQNMREMLSLFLTDEVAHVDVTAPGHDITVQSDEEGYITVEVPVADPKPGWYDVALEIAGDPDSRKIFRAMIPSPDARLGVVSDIDDTMMHTGAYSLARNLWTTFTGSATSRRVFPDSIVLMDHLSNHGRNPIFFVSSSPWNLHAFLERVFDRAGLAAGPMFLRDLGISETQFISGTHGDHKGSAIDRILNANPDLPFILIGDTGQHDAEVYLEACHRHGGRIPAVILREPGPGPDDASRAAMAAIRRLGVIVAHGSDFGHVAEELRKAGVTL</sequence>
<dbReference type="Proteomes" id="UP000642488">
    <property type="component" value="Unassembled WGS sequence"/>
</dbReference>
<reference evidence="2" key="1">
    <citation type="submission" date="2020-12" db="EMBL/GenBank/DDBJ databases">
        <title>Bacterial taxonomy.</title>
        <authorList>
            <person name="Pan X."/>
        </authorList>
    </citation>
    <scope>NUCLEOTIDE SEQUENCE</scope>
    <source>
        <strain evidence="2">KCTC 52957</strain>
    </source>
</reference>
<evidence type="ECO:0000313" key="3">
    <source>
        <dbReference type="Proteomes" id="UP000642488"/>
    </source>
</evidence>
<evidence type="ECO:0000259" key="1">
    <source>
        <dbReference type="Pfam" id="PF09949"/>
    </source>
</evidence>
<dbReference type="EMBL" id="JAEKPD010000016">
    <property type="protein sequence ID" value="MBJ3764072.1"/>
    <property type="molecule type" value="Genomic_DNA"/>
</dbReference>
<dbReference type="InterPro" id="IPR052935">
    <property type="entry name" value="Mg2+_PAP"/>
</dbReference>
<feature type="domain" description="Phosphatidate phosphatase APP1 catalytic" evidence="1">
    <location>
        <begin position="142"/>
        <end position="292"/>
    </location>
</feature>
<dbReference type="RefSeq" id="WP_198917247.1">
    <property type="nucleotide sequence ID" value="NZ_JAEKPD010000016.1"/>
</dbReference>
<dbReference type="InterPro" id="IPR019236">
    <property type="entry name" value="APP1_cat"/>
</dbReference>
<dbReference type="PANTHER" id="PTHR28208">
    <property type="entry name" value="PHOSPHATIDATE PHOSPHATASE APP1"/>
    <property type="match status" value="1"/>
</dbReference>
<proteinExistence type="predicted"/>